<keyword evidence="3" id="KW-1185">Reference proteome</keyword>
<proteinExistence type="predicted"/>
<evidence type="ECO:0000256" key="1">
    <source>
        <dbReference type="SAM" id="MobiDB-lite"/>
    </source>
</evidence>
<dbReference type="Proteomes" id="UP001152130">
    <property type="component" value="Unassembled WGS sequence"/>
</dbReference>
<feature type="region of interest" description="Disordered" evidence="1">
    <location>
        <begin position="1"/>
        <end position="37"/>
    </location>
</feature>
<feature type="compositionally biased region" description="Acidic residues" evidence="1">
    <location>
        <begin position="11"/>
        <end position="22"/>
    </location>
</feature>
<evidence type="ECO:0000313" key="2">
    <source>
        <dbReference type="EMBL" id="KAJ4007221.1"/>
    </source>
</evidence>
<dbReference type="EMBL" id="JAPDHF010000017">
    <property type="protein sequence ID" value="KAJ4007221.1"/>
    <property type="molecule type" value="Genomic_DNA"/>
</dbReference>
<feature type="compositionally biased region" description="Basic and acidic residues" evidence="1">
    <location>
        <begin position="23"/>
        <end position="37"/>
    </location>
</feature>
<reference evidence="2" key="1">
    <citation type="submission" date="2022-10" db="EMBL/GenBank/DDBJ databases">
        <title>Fusarium specimens isolated from Avocado Roots.</title>
        <authorList>
            <person name="Stajich J."/>
            <person name="Roper C."/>
            <person name="Heimlech-Rivalta G."/>
        </authorList>
    </citation>
    <scope>NUCLEOTIDE SEQUENCE</scope>
    <source>
        <strain evidence="2">CF00143</strain>
    </source>
</reference>
<dbReference type="AlphaFoldDB" id="A0A9W8PHI4"/>
<comment type="caution">
    <text evidence="2">The sequence shown here is derived from an EMBL/GenBank/DDBJ whole genome shotgun (WGS) entry which is preliminary data.</text>
</comment>
<protein>
    <submittedName>
        <fullName evidence="2">Uncharacterized protein</fullName>
    </submittedName>
</protein>
<accession>A0A9W8PHI4</accession>
<evidence type="ECO:0000313" key="3">
    <source>
        <dbReference type="Proteomes" id="UP001152130"/>
    </source>
</evidence>
<gene>
    <name evidence="2" type="ORF">NW766_009900</name>
</gene>
<sequence length="123" mass="13857">MESETTSVEWEWPEYDGDMDIDEPGRAGERKSSYGRREEELLTNSLPSWWAHLQPTTRKQHTGAMALQLHHGLSCHTITVPNIRGIYIERSPPPAGGGANVEGFCALEKAYIMALMGYRRLVL</sequence>
<organism evidence="2 3">
    <name type="scientific">Fusarium irregulare</name>
    <dbReference type="NCBI Taxonomy" id="2494466"/>
    <lineage>
        <taxon>Eukaryota</taxon>
        <taxon>Fungi</taxon>
        <taxon>Dikarya</taxon>
        <taxon>Ascomycota</taxon>
        <taxon>Pezizomycotina</taxon>
        <taxon>Sordariomycetes</taxon>
        <taxon>Hypocreomycetidae</taxon>
        <taxon>Hypocreales</taxon>
        <taxon>Nectriaceae</taxon>
        <taxon>Fusarium</taxon>
        <taxon>Fusarium incarnatum-equiseti species complex</taxon>
    </lineage>
</organism>
<name>A0A9W8PHI4_9HYPO</name>